<dbReference type="PANTHER" id="PTHR43133">
    <property type="entry name" value="RNA POLYMERASE ECF-TYPE SIGMA FACTO"/>
    <property type="match status" value="1"/>
</dbReference>
<evidence type="ECO:0000313" key="5">
    <source>
        <dbReference type="EMBL" id="SMG44752.1"/>
    </source>
</evidence>
<dbReference type="Proteomes" id="UP000192980">
    <property type="component" value="Unassembled WGS sequence"/>
</dbReference>
<dbReference type="GO" id="GO:0006352">
    <property type="term" value="P:DNA-templated transcription initiation"/>
    <property type="evidence" value="ECO:0007669"/>
    <property type="project" value="InterPro"/>
</dbReference>
<dbReference type="Gene3D" id="1.10.10.10">
    <property type="entry name" value="Winged helix-like DNA-binding domain superfamily/Winged helix DNA-binding domain"/>
    <property type="match status" value="1"/>
</dbReference>
<evidence type="ECO:0000256" key="4">
    <source>
        <dbReference type="ARBA" id="ARBA00023163"/>
    </source>
</evidence>
<keyword evidence="6" id="KW-1185">Reference proteome</keyword>
<dbReference type="Gene3D" id="1.10.1740.10">
    <property type="match status" value="1"/>
</dbReference>
<dbReference type="GO" id="GO:0016987">
    <property type="term" value="F:sigma factor activity"/>
    <property type="evidence" value="ECO:0007669"/>
    <property type="project" value="UniProtKB-KW"/>
</dbReference>
<dbReference type="OrthoDB" id="659569at2"/>
<accession>A0A1X7KUX9</accession>
<evidence type="ECO:0000313" key="6">
    <source>
        <dbReference type="Proteomes" id="UP000192980"/>
    </source>
</evidence>
<dbReference type="SUPFAM" id="SSF88946">
    <property type="entry name" value="Sigma2 domain of RNA polymerase sigma factors"/>
    <property type="match status" value="1"/>
</dbReference>
<dbReference type="InterPro" id="IPR007627">
    <property type="entry name" value="RNA_pol_sigma70_r2"/>
</dbReference>
<evidence type="ECO:0000256" key="3">
    <source>
        <dbReference type="ARBA" id="ARBA00023082"/>
    </source>
</evidence>
<dbReference type="STRING" id="561061.SAMN05660862_3202"/>
<dbReference type="InterPro" id="IPR013324">
    <property type="entry name" value="RNA_pol_sigma_r3/r4-like"/>
</dbReference>
<dbReference type="Pfam" id="PF08281">
    <property type="entry name" value="Sigma70_r4_2"/>
    <property type="match status" value="1"/>
</dbReference>
<evidence type="ECO:0000256" key="1">
    <source>
        <dbReference type="ARBA" id="ARBA00010641"/>
    </source>
</evidence>
<dbReference type="InterPro" id="IPR013325">
    <property type="entry name" value="RNA_pol_sigma_r2"/>
</dbReference>
<dbReference type="AlphaFoldDB" id="A0A1X7KUX9"/>
<dbReference type="InterPro" id="IPR014284">
    <property type="entry name" value="RNA_pol_sigma-70_dom"/>
</dbReference>
<gene>
    <name evidence="5" type="ORF">SAMN05660862_3202</name>
</gene>
<name>A0A1X7KUX9_9SPHI</name>
<dbReference type="NCBIfam" id="TIGR02937">
    <property type="entry name" value="sigma70-ECF"/>
    <property type="match status" value="1"/>
</dbReference>
<dbReference type="InterPro" id="IPR013249">
    <property type="entry name" value="RNA_pol_sigma70_r4_t2"/>
</dbReference>
<dbReference type="PANTHER" id="PTHR43133:SF46">
    <property type="entry name" value="RNA POLYMERASE SIGMA-70 FACTOR ECF SUBFAMILY"/>
    <property type="match status" value="1"/>
</dbReference>
<dbReference type="GO" id="GO:0003677">
    <property type="term" value="F:DNA binding"/>
    <property type="evidence" value="ECO:0007669"/>
    <property type="project" value="InterPro"/>
</dbReference>
<comment type="similarity">
    <text evidence="1">Belongs to the sigma-70 factor family. ECF subfamily.</text>
</comment>
<dbReference type="SUPFAM" id="SSF88659">
    <property type="entry name" value="Sigma3 and sigma4 domains of RNA polymerase sigma factors"/>
    <property type="match status" value="1"/>
</dbReference>
<organism evidence="5 6">
    <name type="scientific">Sphingobacterium psychroaquaticum</name>
    <dbReference type="NCBI Taxonomy" id="561061"/>
    <lineage>
        <taxon>Bacteria</taxon>
        <taxon>Pseudomonadati</taxon>
        <taxon>Bacteroidota</taxon>
        <taxon>Sphingobacteriia</taxon>
        <taxon>Sphingobacteriales</taxon>
        <taxon>Sphingobacteriaceae</taxon>
        <taxon>Sphingobacterium</taxon>
    </lineage>
</organism>
<dbReference type="Pfam" id="PF04542">
    <property type="entry name" value="Sigma70_r2"/>
    <property type="match status" value="1"/>
</dbReference>
<dbReference type="InterPro" id="IPR039425">
    <property type="entry name" value="RNA_pol_sigma-70-like"/>
</dbReference>
<protein>
    <submittedName>
        <fullName evidence="5">RNA polymerase sigma-70 factor, ECF subfamily</fullName>
    </submittedName>
</protein>
<dbReference type="InterPro" id="IPR036388">
    <property type="entry name" value="WH-like_DNA-bd_sf"/>
</dbReference>
<keyword evidence="2" id="KW-0805">Transcription regulation</keyword>
<evidence type="ECO:0000256" key="2">
    <source>
        <dbReference type="ARBA" id="ARBA00023015"/>
    </source>
</evidence>
<reference evidence="5 6" key="1">
    <citation type="submission" date="2017-04" db="EMBL/GenBank/DDBJ databases">
        <authorList>
            <person name="Afonso C.L."/>
            <person name="Miller P.J."/>
            <person name="Scott M.A."/>
            <person name="Spackman E."/>
            <person name="Goraichik I."/>
            <person name="Dimitrov K.M."/>
            <person name="Suarez D.L."/>
            <person name="Swayne D.E."/>
        </authorList>
    </citation>
    <scope>NUCLEOTIDE SEQUENCE [LARGE SCALE GENOMIC DNA]</scope>
    <source>
        <strain evidence="5 6">DSM 22418</strain>
    </source>
</reference>
<sequence length="190" mass="22985">MQQDDSNTDQQLFELLKTSDKAAFMAIYNRYREPLYLFACNLVKNEDLAADLVQDIMLRLWEKRETTALHSTLESYLFSAIRYRFFDWIDRQKVRQDYIDRFQTFLDQSHWQTDNAIAEREVMQIVNDQIDKLPQKMRIVFLMHYKDHLNADEIADQLQISKKTVQNQINNANQQLRKQLGKLYWFLFLF</sequence>
<dbReference type="EMBL" id="FXAU01000006">
    <property type="protein sequence ID" value="SMG44752.1"/>
    <property type="molecule type" value="Genomic_DNA"/>
</dbReference>
<proteinExistence type="inferred from homology"/>
<dbReference type="RefSeq" id="WP_085473895.1">
    <property type="nucleotide sequence ID" value="NZ_CP038029.1"/>
</dbReference>
<keyword evidence="3" id="KW-0731">Sigma factor</keyword>
<dbReference type="InterPro" id="IPR014327">
    <property type="entry name" value="RNA_pol_sigma70_bacteroid"/>
</dbReference>
<dbReference type="NCBIfam" id="TIGR02985">
    <property type="entry name" value="Sig70_bacteroi1"/>
    <property type="match status" value="1"/>
</dbReference>
<keyword evidence="4" id="KW-0804">Transcription</keyword>